<dbReference type="AlphaFoldDB" id="A0ABD1HU68"/>
<evidence type="ECO:0000256" key="6">
    <source>
        <dbReference type="ARBA" id="ARBA00022927"/>
    </source>
</evidence>
<dbReference type="GO" id="GO:0015833">
    <property type="term" value="P:peptide transport"/>
    <property type="evidence" value="ECO:0007669"/>
    <property type="project" value="UniProtKB-KW"/>
</dbReference>
<evidence type="ECO:0000313" key="11">
    <source>
        <dbReference type="Proteomes" id="UP001567538"/>
    </source>
</evidence>
<evidence type="ECO:0000256" key="8">
    <source>
        <dbReference type="ARBA" id="ARBA00023136"/>
    </source>
</evidence>
<evidence type="ECO:0000256" key="7">
    <source>
        <dbReference type="ARBA" id="ARBA00022989"/>
    </source>
</evidence>
<comment type="subcellular location">
    <subcellularLocation>
        <location evidence="1">Membrane</location>
        <topology evidence="1">Multi-pass membrane protein</topology>
    </subcellularLocation>
</comment>
<keyword evidence="5" id="KW-0571">Peptide transport</keyword>
<dbReference type="GO" id="GO:0015031">
    <property type="term" value="P:protein transport"/>
    <property type="evidence" value="ECO:0007669"/>
    <property type="project" value="UniProtKB-KW"/>
</dbReference>
<sequence>MESDAERNTMIPVSYDPKKSVNTIETIEEVNDSTVEEIRLTVAITDDPTLPCLTFRTWVLGIISCAALAFLNQFFVYRQNALSVTSVSAQILVLPIGKLMAATLPTKAIKIPGTKLSFTMNPGPFNLKEHCLITIFANTGATAVYAVNTITIVKAFYHWKIDPVAAMLLTHSTQLLGYGWAGIFCKFLVDSPYMWWPSNLIQVSLFRALHEVEVRRKGGLTRLQFFTAVSVSSFCYYIIPNYLFPSITALSFVCWIWKDSATAHHPLATPGFAIINLLVGFVLVVYIVMPIAYWNNLYNAKRFPIISAHVFDATGAPYNISEILTEKTFEFNSEGYDSYSKVNLSIFFVLIYGLSFAVLASTVSHVALFHGSTIWQQTKASFQDKFGDIHTRLLRKNYKPVPQWWFHGLLMVVLAVSMIACEGFGRQLQLPYWGVALAIVLALVFTLPVGVIAATSNQTAGLNVISEMIIGYMYPGKPLANIVFKTYSTISMSQAITFLSDFKLGHYMKILPKSMFMVQLVGTVITSLVSFGAAWWLLTSIEYICDEKQLPMGSPWTCPLDDVFYNASIIWGMVGPLHMFGKLGLYPEMNYFFLFGLVAPVPMWYFARKYPEKKWISCINIPLILSGTMGMPVAKAVNSVSWFTVGIIFNLVVYQRFKGWWARHNYILSAGLDVGVAFMGALCYFTLQYYDIAGPSWWGLPIDDHCPLANCPTAPGIKVDQCPVHSDKTHCTLCFTIQFHILVSSKSCFQST</sequence>
<dbReference type="NCBIfam" id="TIGR00728">
    <property type="entry name" value="OPT_sfam"/>
    <property type="match status" value="1"/>
</dbReference>
<feature type="transmembrane region" description="Helical" evidence="9">
    <location>
        <begin position="346"/>
        <end position="368"/>
    </location>
</feature>
<keyword evidence="6" id="KW-0653">Protein transport</keyword>
<dbReference type="Proteomes" id="UP001567538">
    <property type="component" value="Unassembled WGS sequence"/>
</dbReference>
<comment type="similarity">
    <text evidence="2">Belongs to the oligopeptide OPT transporter (TC 2.A.67.1) family.</text>
</comment>
<evidence type="ECO:0000256" key="9">
    <source>
        <dbReference type="SAM" id="Phobius"/>
    </source>
</evidence>
<gene>
    <name evidence="10" type="primary">OPT1</name>
    <name evidence="10" type="ORF">AAHA92_10273</name>
</gene>
<reference evidence="10 11" key="1">
    <citation type="submission" date="2024-06" db="EMBL/GenBank/DDBJ databases">
        <title>A chromosome level genome sequence of Diviner's sage (Salvia divinorum).</title>
        <authorList>
            <person name="Ford S.A."/>
            <person name="Ro D.-K."/>
            <person name="Ness R.W."/>
            <person name="Phillips M.A."/>
        </authorList>
    </citation>
    <scope>NUCLEOTIDE SEQUENCE [LARGE SCALE GENOMIC DNA]</scope>
    <source>
        <strain evidence="10">SAF-2024a</strain>
        <tissue evidence="10">Leaf</tissue>
    </source>
</reference>
<keyword evidence="8 9" id="KW-0472">Membrane</keyword>
<comment type="caution">
    <text evidence="10">The sequence shown here is derived from an EMBL/GenBank/DDBJ whole genome shotgun (WGS) entry which is preliminary data.</text>
</comment>
<dbReference type="PANTHER" id="PTHR22601">
    <property type="entry name" value="ISP4 LIKE PROTEIN"/>
    <property type="match status" value="1"/>
</dbReference>
<dbReference type="InterPro" id="IPR004648">
    <property type="entry name" value="Oligpept_transpt"/>
</dbReference>
<dbReference type="GO" id="GO:0016020">
    <property type="term" value="C:membrane"/>
    <property type="evidence" value="ECO:0007669"/>
    <property type="project" value="UniProtKB-SubCell"/>
</dbReference>
<accession>A0ABD1HU68</accession>
<evidence type="ECO:0000256" key="3">
    <source>
        <dbReference type="ARBA" id="ARBA00022448"/>
    </source>
</evidence>
<evidence type="ECO:0000256" key="2">
    <source>
        <dbReference type="ARBA" id="ARBA00005484"/>
    </source>
</evidence>
<feature type="transmembrane region" description="Helical" evidence="9">
    <location>
        <begin position="270"/>
        <end position="294"/>
    </location>
</feature>
<evidence type="ECO:0000313" key="10">
    <source>
        <dbReference type="EMBL" id="KAL1560002.1"/>
    </source>
</evidence>
<proteinExistence type="inferred from homology"/>
<feature type="transmembrane region" description="Helical" evidence="9">
    <location>
        <begin position="432"/>
        <end position="454"/>
    </location>
</feature>
<dbReference type="InterPro" id="IPR004813">
    <property type="entry name" value="OPT"/>
</dbReference>
<feature type="transmembrane region" description="Helical" evidence="9">
    <location>
        <begin position="516"/>
        <end position="538"/>
    </location>
</feature>
<evidence type="ECO:0000256" key="5">
    <source>
        <dbReference type="ARBA" id="ARBA00022856"/>
    </source>
</evidence>
<dbReference type="EMBL" id="JBEAFC010000004">
    <property type="protein sequence ID" value="KAL1560002.1"/>
    <property type="molecule type" value="Genomic_DNA"/>
</dbReference>
<keyword evidence="4 9" id="KW-0812">Transmembrane</keyword>
<organism evidence="10 11">
    <name type="scientific">Salvia divinorum</name>
    <name type="common">Maria pastora</name>
    <name type="synonym">Diviner's sage</name>
    <dbReference type="NCBI Taxonomy" id="28513"/>
    <lineage>
        <taxon>Eukaryota</taxon>
        <taxon>Viridiplantae</taxon>
        <taxon>Streptophyta</taxon>
        <taxon>Embryophyta</taxon>
        <taxon>Tracheophyta</taxon>
        <taxon>Spermatophyta</taxon>
        <taxon>Magnoliopsida</taxon>
        <taxon>eudicotyledons</taxon>
        <taxon>Gunneridae</taxon>
        <taxon>Pentapetalae</taxon>
        <taxon>asterids</taxon>
        <taxon>lamiids</taxon>
        <taxon>Lamiales</taxon>
        <taxon>Lamiaceae</taxon>
        <taxon>Nepetoideae</taxon>
        <taxon>Mentheae</taxon>
        <taxon>Salviinae</taxon>
        <taxon>Salvia</taxon>
        <taxon>Salvia subgen. Calosphace</taxon>
    </lineage>
</organism>
<keyword evidence="7 9" id="KW-1133">Transmembrane helix</keyword>
<name>A0ABD1HU68_SALDI</name>
<keyword evidence="11" id="KW-1185">Reference proteome</keyword>
<feature type="transmembrane region" description="Helical" evidence="9">
    <location>
        <begin position="636"/>
        <end position="654"/>
    </location>
</feature>
<evidence type="ECO:0000256" key="4">
    <source>
        <dbReference type="ARBA" id="ARBA00022692"/>
    </source>
</evidence>
<feature type="transmembrane region" description="Helical" evidence="9">
    <location>
        <begin position="666"/>
        <end position="687"/>
    </location>
</feature>
<dbReference type="Pfam" id="PF03169">
    <property type="entry name" value="OPT"/>
    <property type="match status" value="1"/>
</dbReference>
<feature type="transmembrane region" description="Helical" evidence="9">
    <location>
        <begin position="589"/>
        <end position="607"/>
    </location>
</feature>
<keyword evidence="3" id="KW-0813">Transport</keyword>
<feature type="transmembrane region" description="Helical" evidence="9">
    <location>
        <begin position="58"/>
        <end position="77"/>
    </location>
</feature>
<feature type="transmembrane region" description="Helical" evidence="9">
    <location>
        <begin position="404"/>
        <end position="425"/>
    </location>
</feature>
<evidence type="ECO:0000256" key="1">
    <source>
        <dbReference type="ARBA" id="ARBA00004141"/>
    </source>
</evidence>
<protein>
    <submittedName>
        <fullName evidence="10">Oligopeptide transporter</fullName>
    </submittedName>
</protein>
<feature type="transmembrane region" description="Helical" evidence="9">
    <location>
        <begin position="225"/>
        <end position="258"/>
    </location>
</feature>